<accession>A0AAQ4E489</accession>
<name>A0AAQ4E489_AMBAM</name>
<gene>
    <name evidence="1" type="ORF">V5799_014020</name>
</gene>
<evidence type="ECO:0000313" key="2">
    <source>
        <dbReference type="Proteomes" id="UP001321473"/>
    </source>
</evidence>
<evidence type="ECO:0000313" key="1">
    <source>
        <dbReference type="EMBL" id="KAK8769516.1"/>
    </source>
</evidence>
<comment type="caution">
    <text evidence="1">The sequence shown here is derived from an EMBL/GenBank/DDBJ whole genome shotgun (WGS) entry which is preliminary data.</text>
</comment>
<keyword evidence="2" id="KW-1185">Reference proteome</keyword>
<proteinExistence type="predicted"/>
<dbReference type="EMBL" id="JARKHS020022509">
    <property type="protein sequence ID" value="KAK8769516.1"/>
    <property type="molecule type" value="Genomic_DNA"/>
</dbReference>
<dbReference type="Proteomes" id="UP001321473">
    <property type="component" value="Unassembled WGS sequence"/>
</dbReference>
<reference evidence="1 2" key="1">
    <citation type="journal article" date="2023" name="Arcadia Sci">
        <title>De novo assembly of a long-read Amblyomma americanum tick genome.</title>
        <authorList>
            <person name="Chou S."/>
            <person name="Poskanzer K.E."/>
            <person name="Rollins M."/>
            <person name="Thuy-Boun P.S."/>
        </authorList>
    </citation>
    <scope>NUCLEOTIDE SEQUENCE [LARGE SCALE GENOMIC DNA]</scope>
    <source>
        <strain evidence="1">F_SG_1</strain>
        <tissue evidence="1">Salivary glands</tissue>
    </source>
</reference>
<protein>
    <submittedName>
        <fullName evidence="1">Uncharacterized protein</fullName>
    </submittedName>
</protein>
<dbReference type="AlphaFoldDB" id="A0AAQ4E489"/>
<sequence>MRAKPRLRVAYLHRVWTPARGPVTLSVCFTSSAGEVPFQCAAEERFISARPQALALNLNFRRHGRGPWGAP</sequence>
<organism evidence="1 2">
    <name type="scientific">Amblyomma americanum</name>
    <name type="common">Lone star tick</name>
    <dbReference type="NCBI Taxonomy" id="6943"/>
    <lineage>
        <taxon>Eukaryota</taxon>
        <taxon>Metazoa</taxon>
        <taxon>Ecdysozoa</taxon>
        <taxon>Arthropoda</taxon>
        <taxon>Chelicerata</taxon>
        <taxon>Arachnida</taxon>
        <taxon>Acari</taxon>
        <taxon>Parasitiformes</taxon>
        <taxon>Ixodida</taxon>
        <taxon>Ixodoidea</taxon>
        <taxon>Ixodidae</taxon>
        <taxon>Amblyomminae</taxon>
        <taxon>Amblyomma</taxon>
    </lineage>
</organism>